<evidence type="ECO:0000256" key="1">
    <source>
        <dbReference type="ARBA" id="ARBA00022737"/>
    </source>
</evidence>
<dbReference type="RefSeq" id="WP_212536493.1">
    <property type="nucleotide sequence ID" value="NZ_JAGTUU010000004.1"/>
</dbReference>
<dbReference type="EMBL" id="JAGTUU010000004">
    <property type="protein sequence ID" value="MBS0124521.1"/>
    <property type="molecule type" value="Genomic_DNA"/>
</dbReference>
<dbReference type="Proteomes" id="UP000681356">
    <property type="component" value="Unassembled WGS sequence"/>
</dbReference>
<dbReference type="Gene3D" id="3.40.250.10">
    <property type="entry name" value="Rhodanese-like domain"/>
    <property type="match status" value="2"/>
</dbReference>
<accession>A0A8J7WF19</accession>
<dbReference type="PANTHER" id="PTHR43855">
    <property type="entry name" value="THIOSULFATE SULFURTRANSFERASE"/>
    <property type="match status" value="1"/>
</dbReference>
<feature type="signal peptide" evidence="2">
    <location>
        <begin position="1"/>
        <end position="22"/>
    </location>
</feature>
<sequence>MKMLFKLSVAVAALASASMALAADPLVDVAWVKANLDNDEVVFVDVRPMPAYLSGHIPGAVHTDYGGPKDAWRVRVGDVRGLVRTPEDIAAHLGAIGVSNDDHVVVVPAGESSADMGAATRVYWTLNYLGHDEVSILDGGMAAYLKELGADKKPVNPLEEGAAQVEAAQFAAAPRPDMLISAKEVAARIADGAVAVDNRSADFYLGISKSGAAKVAGTVPGALNLPHSWTTVNAGGTFRDPDSLVKLFGAAGVPTSGPQISFCNTGQLASIGWFVSHELLGNDEAMIFDGSMAEWTHSGMETERKVEF</sequence>
<dbReference type="SMART" id="SM00450">
    <property type="entry name" value="RHOD"/>
    <property type="match status" value="2"/>
</dbReference>
<dbReference type="CDD" id="cd01448">
    <property type="entry name" value="TST_Repeat_1"/>
    <property type="match status" value="1"/>
</dbReference>
<evidence type="ECO:0000313" key="4">
    <source>
        <dbReference type="EMBL" id="MBS0124521.1"/>
    </source>
</evidence>
<comment type="caution">
    <text evidence="4">The sequence shown here is derived from an EMBL/GenBank/DDBJ whole genome shotgun (WGS) entry which is preliminary data.</text>
</comment>
<proteinExistence type="predicted"/>
<dbReference type="PANTHER" id="PTHR43855:SF1">
    <property type="entry name" value="THIOSULFATE SULFURTRANSFERASE"/>
    <property type="match status" value="1"/>
</dbReference>
<dbReference type="Pfam" id="PF00581">
    <property type="entry name" value="Rhodanese"/>
    <property type="match status" value="2"/>
</dbReference>
<dbReference type="InterPro" id="IPR001763">
    <property type="entry name" value="Rhodanese-like_dom"/>
</dbReference>
<feature type="chain" id="PRO_5035242590" evidence="2">
    <location>
        <begin position="23"/>
        <end position="308"/>
    </location>
</feature>
<reference evidence="4" key="1">
    <citation type="submission" date="2021-04" db="EMBL/GenBank/DDBJ databases">
        <authorList>
            <person name="Yoon J."/>
        </authorList>
    </citation>
    <scope>NUCLEOTIDE SEQUENCE</scope>
    <source>
        <strain evidence="4">KMU-90</strain>
    </source>
</reference>
<keyword evidence="2" id="KW-0732">Signal</keyword>
<dbReference type="SUPFAM" id="SSF52821">
    <property type="entry name" value="Rhodanese/Cell cycle control phosphatase"/>
    <property type="match status" value="2"/>
</dbReference>
<keyword evidence="1" id="KW-0677">Repeat</keyword>
<dbReference type="InterPro" id="IPR051126">
    <property type="entry name" value="Thiosulfate_sulfurtransferase"/>
</dbReference>
<feature type="domain" description="Rhodanese" evidence="3">
    <location>
        <begin position="37"/>
        <end position="153"/>
    </location>
</feature>
<gene>
    <name evidence="4" type="ORF">KB874_10275</name>
</gene>
<feature type="domain" description="Rhodanese" evidence="3">
    <location>
        <begin position="189"/>
        <end position="304"/>
    </location>
</feature>
<dbReference type="InterPro" id="IPR036873">
    <property type="entry name" value="Rhodanese-like_dom_sf"/>
</dbReference>
<keyword evidence="5" id="KW-1185">Reference proteome</keyword>
<dbReference type="PROSITE" id="PS50206">
    <property type="entry name" value="RHODANESE_3"/>
    <property type="match status" value="2"/>
</dbReference>
<evidence type="ECO:0000256" key="2">
    <source>
        <dbReference type="SAM" id="SignalP"/>
    </source>
</evidence>
<dbReference type="AlphaFoldDB" id="A0A8J7WF19"/>
<name>A0A8J7WF19_9RHOB</name>
<organism evidence="4 5">
    <name type="scientific">Thetidibacter halocola</name>
    <dbReference type="NCBI Taxonomy" id="2827239"/>
    <lineage>
        <taxon>Bacteria</taxon>
        <taxon>Pseudomonadati</taxon>
        <taxon>Pseudomonadota</taxon>
        <taxon>Alphaproteobacteria</taxon>
        <taxon>Rhodobacterales</taxon>
        <taxon>Roseobacteraceae</taxon>
        <taxon>Thetidibacter</taxon>
    </lineage>
</organism>
<protein>
    <submittedName>
        <fullName evidence="4">Sulfurtransferase</fullName>
    </submittedName>
</protein>
<evidence type="ECO:0000313" key="5">
    <source>
        <dbReference type="Proteomes" id="UP000681356"/>
    </source>
</evidence>
<evidence type="ECO:0000259" key="3">
    <source>
        <dbReference type="PROSITE" id="PS50206"/>
    </source>
</evidence>